<protein>
    <submittedName>
        <fullName evidence="1">Uncharacterized protein</fullName>
    </submittedName>
</protein>
<organism evidence="1">
    <name type="scientific">Siphoviridae sp. ctCIv11</name>
    <dbReference type="NCBI Taxonomy" id="2827806"/>
    <lineage>
        <taxon>Viruses</taxon>
        <taxon>Duplodnaviria</taxon>
        <taxon>Heunggongvirae</taxon>
        <taxon>Uroviricota</taxon>
        <taxon>Caudoviricetes</taxon>
    </lineage>
</organism>
<evidence type="ECO:0000313" key="1">
    <source>
        <dbReference type="EMBL" id="DAF45064.1"/>
    </source>
</evidence>
<proteinExistence type="predicted"/>
<sequence length="65" mass="7447">MKLEIYGNIIPSKLRLYYHIAVRCHGKCLVFIPCGSAYVNGTRMNISARSEQIQIPEKLFYRKGG</sequence>
<dbReference type="EMBL" id="BK032513">
    <property type="protein sequence ID" value="DAF45064.1"/>
    <property type="molecule type" value="Genomic_DNA"/>
</dbReference>
<accession>A0A8S5S2C5</accession>
<name>A0A8S5S2C5_9CAUD</name>
<reference evidence="1" key="1">
    <citation type="journal article" date="2021" name="Proc. Natl. Acad. Sci. U.S.A.">
        <title>A Catalog of Tens of Thousands of Viruses from Human Metagenomes Reveals Hidden Associations with Chronic Diseases.</title>
        <authorList>
            <person name="Tisza M.J."/>
            <person name="Buck C.B."/>
        </authorList>
    </citation>
    <scope>NUCLEOTIDE SEQUENCE</scope>
    <source>
        <strain evidence="1">CtCIv11</strain>
    </source>
</reference>